<dbReference type="Gene3D" id="3.40.190.10">
    <property type="entry name" value="Periplasmic binding protein-like II"/>
    <property type="match status" value="2"/>
</dbReference>
<gene>
    <name evidence="8" type="ORF">J2T15_004033</name>
</gene>
<keyword evidence="4" id="KW-0564">Palmitate</keyword>
<dbReference type="SUPFAM" id="SSF53850">
    <property type="entry name" value="Periplasmic binding protein-like II"/>
    <property type="match status" value="1"/>
</dbReference>
<comment type="caution">
    <text evidence="8">The sequence shown here is derived from an EMBL/GenBank/DDBJ whole genome shotgun (WGS) entry which is preliminary data.</text>
</comment>
<protein>
    <submittedName>
        <fullName evidence="8">Aldouronate transport system substrate-binding protein</fullName>
    </submittedName>
</protein>
<evidence type="ECO:0000313" key="8">
    <source>
        <dbReference type="EMBL" id="MDQ0114577.1"/>
    </source>
</evidence>
<dbReference type="Pfam" id="PF01547">
    <property type="entry name" value="SBP_bac_1"/>
    <property type="match status" value="1"/>
</dbReference>
<dbReference type="RefSeq" id="WP_307205968.1">
    <property type="nucleotide sequence ID" value="NZ_JAUSSU010000008.1"/>
</dbReference>
<evidence type="ECO:0000256" key="2">
    <source>
        <dbReference type="ARBA" id="ARBA00022729"/>
    </source>
</evidence>
<dbReference type="InterPro" id="IPR050490">
    <property type="entry name" value="Bact_solute-bd_prot1"/>
</dbReference>
<dbReference type="PROSITE" id="PS51257">
    <property type="entry name" value="PROKAR_LIPOPROTEIN"/>
    <property type="match status" value="1"/>
</dbReference>
<organism evidence="8 9">
    <name type="scientific">Paenibacillus harenae</name>
    <dbReference type="NCBI Taxonomy" id="306543"/>
    <lineage>
        <taxon>Bacteria</taxon>
        <taxon>Bacillati</taxon>
        <taxon>Bacillota</taxon>
        <taxon>Bacilli</taxon>
        <taxon>Bacillales</taxon>
        <taxon>Paenibacillaceae</taxon>
        <taxon>Paenibacillus</taxon>
    </lineage>
</organism>
<reference evidence="8 9" key="1">
    <citation type="submission" date="2023-07" db="EMBL/GenBank/DDBJ databases">
        <title>Sorghum-associated microbial communities from plants grown in Nebraska, USA.</title>
        <authorList>
            <person name="Schachtman D."/>
        </authorList>
    </citation>
    <scope>NUCLEOTIDE SEQUENCE [LARGE SCALE GENOMIC DNA]</scope>
    <source>
        <strain evidence="8 9">CC482</strain>
    </source>
</reference>
<feature type="chain" id="PRO_5046784600" evidence="7">
    <location>
        <begin position="21"/>
        <end position="513"/>
    </location>
</feature>
<accession>A0ABT9U4K8</accession>
<keyword evidence="5" id="KW-0449">Lipoprotein</keyword>
<dbReference type="PANTHER" id="PTHR43649:SF33">
    <property type="entry name" value="POLYGALACTURONAN_RHAMNOGALACTURONAN-BINDING PROTEIN YTCQ"/>
    <property type="match status" value="1"/>
</dbReference>
<keyword evidence="9" id="KW-1185">Reference proteome</keyword>
<feature type="region of interest" description="Disordered" evidence="6">
    <location>
        <begin position="23"/>
        <end position="51"/>
    </location>
</feature>
<feature type="compositionally biased region" description="Polar residues" evidence="6">
    <location>
        <begin position="25"/>
        <end position="40"/>
    </location>
</feature>
<evidence type="ECO:0000256" key="5">
    <source>
        <dbReference type="ARBA" id="ARBA00023288"/>
    </source>
</evidence>
<dbReference type="CDD" id="cd13580">
    <property type="entry name" value="PBP2_AlgQ_like_1"/>
    <property type="match status" value="1"/>
</dbReference>
<evidence type="ECO:0000256" key="3">
    <source>
        <dbReference type="ARBA" id="ARBA00023136"/>
    </source>
</evidence>
<evidence type="ECO:0000256" key="4">
    <source>
        <dbReference type="ARBA" id="ARBA00023139"/>
    </source>
</evidence>
<keyword evidence="2 7" id="KW-0732">Signal</keyword>
<evidence type="ECO:0000256" key="1">
    <source>
        <dbReference type="ARBA" id="ARBA00022475"/>
    </source>
</evidence>
<evidence type="ECO:0000256" key="7">
    <source>
        <dbReference type="SAM" id="SignalP"/>
    </source>
</evidence>
<feature type="signal peptide" evidence="7">
    <location>
        <begin position="1"/>
        <end position="20"/>
    </location>
</feature>
<proteinExistence type="predicted"/>
<sequence length="513" mass="56634">MPKKKVSTVLAVVTAVAVMAGCSGNAGNQATPTASQNTAGDATKAPEDTKKEPLKITMMANLQTTDVPDPTIEKMIEEATNTELDIQWVPTDSYEEKINASFATNTLPKATYVGNLNLLRDAIRNDQFWEIGPMLQDYPNLSKLSPDVLKNTSVDGKIYALYQERPLSRQGIIYRKDWADKLGIEAPTTTDEFFTMLERFTKEDPDGNNKNDTIGLADRNDLIYGAFKTVASWFGTPNNWGVRDGKLVPEFMTPEYMDTMNLFKRLHSAGYMNQDFPVTVKADQHNLIISGKAGVYVGSLGDVNALQPKITELNPSGLLDVQNRVAAPGKEYGVWAIPGYGAVVLFPKSAVKTEEELRGILGFYDQMMSAEMANLTRWGIEGTHYTVEDGMAVDISERATFEREVKPYLSMQIGGISTIEGFLDLKREPLPAKAEELIKDNDNYLIHDPAVALDSAAFNQDGARLQELIKDATYNYMLGNIDEAGFQAAVDQWLKQGGQKIIDEFNASYAAAQ</sequence>
<name>A0ABT9U4K8_PAEHA</name>
<evidence type="ECO:0000313" key="9">
    <source>
        <dbReference type="Proteomes" id="UP001229346"/>
    </source>
</evidence>
<keyword evidence="3" id="KW-0472">Membrane</keyword>
<dbReference type="Proteomes" id="UP001229346">
    <property type="component" value="Unassembled WGS sequence"/>
</dbReference>
<keyword evidence="1" id="KW-1003">Cell membrane</keyword>
<dbReference type="InterPro" id="IPR006059">
    <property type="entry name" value="SBP"/>
</dbReference>
<dbReference type="PANTHER" id="PTHR43649">
    <property type="entry name" value="ARABINOSE-BINDING PROTEIN-RELATED"/>
    <property type="match status" value="1"/>
</dbReference>
<dbReference type="EMBL" id="JAUSSU010000008">
    <property type="protein sequence ID" value="MDQ0114577.1"/>
    <property type="molecule type" value="Genomic_DNA"/>
</dbReference>
<evidence type="ECO:0000256" key="6">
    <source>
        <dbReference type="SAM" id="MobiDB-lite"/>
    </source>
</evidence>